<protein>
    <submittedName>
        <fullName evidence="2">NiFe hydrogenase</fullName>
    </submittedName>
</protein>
<evidence type="ECO:0000313" key="3">
    <source>
        <dbReference type="Proteomes" id="UP000730161"/>
    </source>
</evidence>
<evidence type="ECO:0000313" key="2">
    <source>
        <dbReference type="EMBL" id="MBR1368334.1"/>
    </source>
</evidence>
<sequence>MTPEFIIGCGLIILGAISTAWPSPRDYITRLINLEVASFGLLLVMLSFDETIALLTFVAVSGVSVFILVRVIGKKEAVIR</sequence>
<keyword evidence="1" id="KW-1133">Transmembrane helix</keyword>
<keyword evidence="1" id="KW-0472">Membrane</keyword>
<dbReference type="Pfam" id="PF09880">
    <property type="entry name" value="EhaE"/>
    <property type="match status" value="1"/>
</dbReference>
<dbReference type="RefSeq" id="WP_211529946.1">
    <property type="nucleotide sequence ID" value="NZ_JWHL01000002.1"/>
</dbReference>
<dbReference type="EMBL" id="JWHL01000002">
    <property type="protein sequence ID" value="MBR1368334.1"/>
    <property type="molecule type" value="Genomic_DNA"/>
</dbReference>
<evidence type="ECO:0000256" key="1">
    <source>
        <dbReference type="SAM" id="Phobius"/>
    </source>
</evidence>
<comment type="caution">
    <text evidence="2">The sequence shown here is derived from an EMBL/GenBank/DDBJ whole genome shotgun (WGS) entry which is preliminary data.</text>
</comment>
<proteinExistence type="predicted"/>
<dbReference type="AlphaFoldDB" id="A0A8J8B4S4"/>
<dbReference type="OrthoDB" id="81881at2157"/>
<accession>A0A8J8B4S4</accession>
<keyword evidence="3" id="KW-1185">Reference proteome</keyword>
<dbReference type="InterPro" id="IPR011317">
    <property type="entry name" value="Prd_NiFe_hyd_3_EhaE"/>
</dbReference>
<feature type="transmembrane region" description="Helical" evidence="1">
    <location>
        <begin position="52"/>
        <end position="73"/>
    </location>
</feature>
<reference evidence="2" key="1">
    <citation type="submission" date="2014-12" db="EMBL/GenBank/DDBJ databases">
        <authorList>
            <person name="Huang H.-H."/>
            <person name="Chen S.-C."/>
            <person name="Lai M.-C."/>
        </authorList>
    </citation>
    <scope>NUCLEOTIDE SEQUENCE</scope>
    <source>
        <strain evidence="2">K1F9705b</strain>
    </source>
</reference>
<gene>
    <name evidence="2" type="ORF">RJ53_01995</name>
</gene>
<dbReference type="Proteomes" id="UP000730161">
    <property type="component" value="Unassembled WGS sequence"/>
</dbReference>
<organism evidence="2 3">
    <name type="scientific">Methanocalculus chunghsingensis</name>
    <dbReference type="NCBI Taxonomy" id="156457"/>
    <lineage>
        <taxon>Archaea</taxon>
        <taxon>Methanobacteriati</taxon>
        <taxon>Methanobacteriota</taxon>
        <taxon>Stenosarchaea group</taxon>
        <taxon>Methanomicrobia</taxon>
        <taxon>Methanomicrobiales</taxon>
        <taxon>Methanocalculaceae</taxon>
        <taxon>Methanocalculus</taxon>
    </lineage>
</organism>
<keyword evidence="1" id="KW-0812">Transmembrane</keyword>
<name>A0A8J8B4S4_9EURY</name>